<evidence type="ECO:0000256" key="5">
    <source>
        <dbReference type="ARBA" id="ARBA00022989"/>
    </source>
</evidence>
<keyword evidence="3 8" id="KW-0132">Cell division</keyword>
<evidence type="ECO:0000256" key="9">
    <source>
        <dbReference type="RuleBase" id="RU003613"/>
    </source>
</evidence>
<dbReference type="InterPro" id="IPR011919">
    <property type="entry name" value="Cell_div_ZipA"/>
</dbReference>
<comment type="function">
    <text evidence="8">Essential cell division protein that stabilizes the FtsZ protofilaments by cross-linking them and that serves as a cytoplasmic membrane anchor for the Z ring. Also required for the recruitment to the septal ring of downstream cell division proteins.</text>
</comment>
<protein>
    <recommendedName>
        <fullName evidence="8">Cell division protein ZipA</fullName>
    </recommendedName>
</protein>
<keyword evidence="2 9" id="KW-0997">Cell inner membrane</keyword>
<dbReference type="Pfam" id="PF04354">
    <property type="entry name" value="ZipA_C"/>
    <property type="match status" value="1"/>
</dbReference>
<dbReference type="Gene3D" id="3.30.1400.10">
    <property type="entry name" value="ZipA, C-terminal FtsZ-binding domain"/>
    <property type="match status" value="1"/>
</dbReference>
<feature type="domain" description="ZipA C-terminal FtsZ-binding" evidence="11">
    <location>
        <begin position="201"/>
        <end position="337"/>
    </location>
</feature>
<evidence type="ECO:0000313" key="12">
    <source>
        <dbReference type="EMBL" id="PYE40775.1"/>
    </source>
</evidence>
<dbReference type="OrthoDB" id="7054914at2"/>
<comment type="caution">
    <text evidence="12">The sequence shown here is derived from an EMBL/GenBank/DDBJ whole genome shotgun (WGS) entry which is preliminary data.</text>
</comment>
<evidence type="ECO:0000256" key="1">
    <source>
        <dbReference type="ARBA" id="ARBA00022475"/>
    </source>
</evidence>
<dbReference type="PANTHER" id="PTHR38685">
    <property type="entry name" value="CELL DIVISION PROTEIN ZIPA"/>
    <property type="match status" value="1"/>
</dbReference>
<organism evidence="12 13">
    <name type="scientific">Psychrobacter fozii</name>
    <dbReference type="NCBI Taxonomy" id="198480"/>
    <lineage>
        <taxon>Bacteria</taxon>
        <taxon>Pseudomonadati</taxon>
        <taxon>Pseudomonadota</taxon>
        <taxon>Gammaproteobacteria</taxon>
        <taxon>Moraxellales</taxon>
        <taxon>Moraxellaceae</taxon>
        <taxon>Psychrobacter</taxon>
    </lineage>
</organism>
<evidence type="ECO:0000259" key="11">
    <source>
        <dbReference type="SMART" id="SM00771"/>
    </source>
</evidence>
<keyword evidence="13" id="KW-1185">Reference proteome</keyword>
<feature type="transmembrane region" description="Helical" evidence="10">
    <location>
        <begin position="6"/>
        <end position="24"/>
    </location>
</feature>
<evidence type="ECO:0000256" key="6">
    <source>
        <dbReference type="ARBA" id="ARBA00023136"/>
    </source>
</evidence>
<dbReference type="GO" id="GO:0000917">
    <property type="term" value="P:division septum assembly"/>
    <property type="evidence" value="ECO:0007669"/>
    <property type="project" value="TreeGrafter"/>
</dbReference>
<dbReference type="SUPFAM" id="SSF64383">
    <property type="entry name" value="Cell-division protein ZipA, C-terminal domain"/>
    <property type="match status" value="1"/>
</dbReference>
<dbReference type="SMART" id="SM00771">
    <property type="entry name" value="ZipA_C"/>
    <property type="match status" value="1"/>
</dbReference>
<keyword evidence="7 8" id="KW-0131">Cell cycle</keyword>
<dbReference type="Proteomes" id="UP000247746">
    <property type="component" value="Unassembled WGS sequence"/>
</dbReference>
<proteinExistence type="inferred from homology"/>
<dbReference type="RefSeq" id="WP_110921762.1">
    <property type="nucleotide sequence ID" value="NZ_QJSU01000001.1"/>
</dbReference>
<dbReference type="EMBL" id="QJSU01000001">
    <property type="protein sequence ID" value="PYE40775.1"/>
    <property type="molecule type" value="Genomic_DNA"/>
</dbReference>
<dbReference type="InterPro" id="IPR007449">
    <property type="entry name" value="ZipA_FtsZ-bd_C"/>
</dbReference>
<evidence type="ECO:0000256" key="7">
    <source>
        <dbReference type="ARBA" id="ARBA00023306"/>
    </source>
</evidence>
<evidence type="ECO:0000256" key="10">
    <source>
        <dbReference type="SAM" id="Phobius"/>
    </source>
</evidence>
<evidence type="ECO:0000256" key="8">
    <source>
        <dbReference type="RuleBase" id="RU003612"/>
    </source>
</evidence>
<keyword evidence="5 10" id="KW-1133">Transmembrane helix</keyword>
<accession>A0A2V4VPA2</accession>
<name>A0A2V4VPA2_9GAMM</name>
<gene>
    <name evidence="12" type="ORF">DFP82_10188</name>
</gene>
<dbReference type="GO" id="GO:0032153">
    <property type="term" value="C:cell division site"/>
    <property type="evidence" value="ECO:0007669"/>
    <property type="project" value="TreeGrafter"/>
</dbReference>
<evidence type="ECO:0000256" key="4">
    <source>
        <dbReference type="ARBA" id="ARBA00022692"/>
    </source>
</evidence>
<comment type="similarity">
    <text evidence="8">Belongs to the ZipA family.</text>
</comment>
<dbReference type="GO" id="GO:0005886">
    <property type="term" value="C:plasma membrane"/>
    <property type="evidence" value="ECO:0007669"/>
    <property type="project" value="UniProtKB-SubCell"/>
</dbReference>
<dbReference type="InterPro" id="IPR036765">
    <property type="entry name" value="ZipA_FtsZ-bd_C_sf"/>
</dbReference>
<evidence type="ECO:0000256" key="2">
    <source>
        <dbReference type="ARBA" id="ARBA00022519"/>
    </source>
</evidence>
<dbReference type="AlphaFoldDB" id="A0A2V4VPA2"/>
<keyword evidence="4 9" id="KW-0812">Transmembrane</keyword>
<sequence length="342" mass="38582">MTAIQFILIAIAAFIMLAGLFMVIRSFKRRNSAEAMAVNYDKNGIPIIPRHERNLVDQPDLDDTVAGETSIAPDRSYLNAVVEEETLTQPHAHFDVNVDAQHTAGHNDIISELNDDHRDMVEDDSYARWQDEQQNTEFSASEQINAEQEPDAFSSLMSATDSLMPSIDTVEEPSFDNNSPILDQHLSEPVDEAQNGPLINAKDNINITILPHQYRDRPTAIIRGRDLLKLIDKYGLRYGAMNMFHRYEQKDGTGMLWFSMMGITDSGIAPFDPHSVATNTYHGVVVFLSLPHPQAVRSFDSMMSVAYMMASDLDAIILDEENEPITSEYKQQLRNQVRDYEG</sequence>
<evidence type="ECO:0000256" key="3">
    <source>
        <dbReference type="ARBA" id="ARBA00022618"/>
    </source>
</evidence>
<comment type="subcellular location">
    <subcellularLocation>
        <location evidence="9">Cell inner membrane</location>
        <topology evidence="9">Single-pass type I membrane protein</topology>
    </subcellularLocation>
</comment>
<keyword evidence="1 9" id="KW-1003">Cell membrane</keyword>
<reference evidence="12 13" key="1">
    <citation type="submission" date="2018-06" db="EMBL/GenBank/DDBJ databases">
        <title>Genomic Encyclopedia of Type Strains, Phase III (KMG-III): the genomes of soil and plant-associated and newly described type strains.</title>
        <authorList>
            <person name="Whitman W."/>
        </authorList>
    </citation>
    <scope>NUCLEOTIDE SEQUENCE [LARGE SCALE GENOMIC DNA]</scope>
    <source>
        <strain evidence="12 13">CECT 5889</strain>
    </source>
</reference>
<keyword evidence="6 9" id="KW-0472">Membrane</keyword>
<evidence type="ECO:0000313" key="13">
    <source>
        <dbReference type="Proteomes" id="UP000247746"/>
    </source>
</evidence>
<dbReference type="PANTHER" id="PTHR38685:SF1">
    <property type="entry name" value="CELL DIVISION PROTEIN ZIPA"/>
    <property type="match status" value="1"/>
</dbReference>